<evidence type="ECO:0000313" key="4">
    <source>
        <dbReference type="Proteomes" id="UP001498398"/>
    </source>
</evidence>
<accession>A0ABR1JM32</accession>
<dbReference type="InterPro" id="IPR050173">
    <property type="entry name" value="ABC_transporter_C-like"/>
</dbReference>
<keyword evidence="1" id="KW-0547">Nucleotide-binding</keyword>
<dbReference type="Gene3D" id="3.40.50.300">
    <property type="entry name" value="P-loop containing nucleotide triphosphate hydrolases"/>
    <property type="match status" value="1"/>
</dbReference>
<keyword evidence="4" id="KW-1185">Reference proteome</keyword>
<evidence type="ECO:0000256" key="2">
    <source>
        <dbReference type="ARBA" id="ARBA00022840"/>
    </source>
</evidence>
<proteinExistence type="predicted"/>
<evidence type="ECO:0000313" key="3">
    <source>
        <dbReference type="EMBL" id="KAK7463414.1"/>
    </source>
</evidence>
<comment type="caution">
    <text evidence="3">The sequence shown here is derived from an EMBL/GenBank/DDBJ whole genome shotgun (WGS) entry which is preliminary data.</text>
</comment>
<dbReference type="PANTHER" id="PTHR24223">
    <property type="entry name" value="ATP-BINDING CASSETTE SUB-FAMILY C"/>
    <property type="match status" value="1"/>
</dbReference>
<protein>
    <submittedName>
        <fullName evidence="3">Uncharacterized protein</fullName>
    </submittedName>
</protein>
<evidence type="ECO:0000256" key="1">
    <source>
        <dbReference type="ARBA" id="ARBA00022741"/>
    </source>
</evidence>
<reference evidence="3 4" key="1">
    <citation type="submission" date="2024-01" db="EMBL/GenBank/DDBJ databases">
        <title>A draft genome for the cacao thread blight pathogen Marasmiellus scandens.</title>
        <authorList>
            <person name="Baruah I.K."/>
            <person name="Leung J."/>
            <person name="Bukari Y."/>
            <person name="Amoako-Attah I."/>
            <person name="Meinhardt L.W."/>
            <person name="Bailey B.A."/>
            <person name="Cohen S.P."/>
        </authorList>
    </citation>
    <scope>NUCLEOTIDE SEQUENCE [LARGE SCALE GENOMIC DNA]</scope>
    <source>
        <strain evidence="3 4">GH-19</strain>
    </source>
</reference>
<dbReference type="Proteomes" id="UP001498398">
    <property type="component" value="Unassembled WGS sequence"/>
</dbReference>
<name>A0ABR1JM32_9AGAR</name>
<gene>
    <name evidence="3" type="ORF">VKT23_006767</name>
</gene>
<dbReference type="PANTHER" id="PTHR24223:SF399">
    <property type="entry name" value="ABC TRANSPORTER ATNG"/>
    <property type="match status" value="1"/>
</dbReference>
<organism evidence="3 4">
    <name type="scientific">Marasmiellus scandens</name>
    <dbReference type="NCBI Taxonomy" id="2682957"/>
    <lineage>
        <taxon>Eukaryota</taxon>
        <taxon>Fungi</taxon>
        <taxon>Dikarya</taxon>
        <taxon>Basidiomycota</taxon>
        <taxon>Agaricomycotina</taxon>
        <taxon>Agaricomycetes</taxon>
        <taxon>Agaricomycetidae</taxon>
        <taxon>Agaricales</taxon>
        <taxon>Marasmiineae</taxon>
        <taxon>Omphalotaceae</taxon>
        <taxon>Marasmiellus</taxon>
    </lineage>
</organism>
<dbReference type="InterPro" id="IPR027417">
    <property type="entry name" value="P-loop_NTPase"/>
</dbReference>
<keyword evidence="2" id="KW-0067">ATP-binding</keyword>
<sequence length="156" mass="16679">MGLDGLITIRAAFAEQHFIDESEAPLSSSPKIVLHDLIEHAVATRKSVNAGLFAAAMSQAISPQEMLNLMLTGWTKLEMASISLERSLEYCNLDPEEDGNEGGCCEPDMEWPTRGEIEVVDVVAKYADVPVLKGVSLHVAPGSSLGLCGHTGSGKR</sequence>
<dbReference type="SUPFAM" id="SSF52540">
    <property type="entry name" value="P-loop containing nucleoside triphosphate hydrolases"/>
    <property type="match status" value="1"/>
</dbReference>
<dbReference type="EMBL" id="JBANRG010000009">
    <property type="protein sequence ID" value="KAK7463414.1"/>
    <property type="molecule type" value="Genomic_DNA"/>
</dbReference>